<dbReference type="InParanoid" id="A0A5J5EDZ1"/>
<evidence type="ECO:0000313" key="1">
    <source>
        <dbReference type="EMBL" id="KAA8893441.1"/>
    </source>
</evidence>
<evidence type="ECO:0000313" key="2">
    <source>
        <dbReference type="Proteomes" id="UP000326924"/>
    </source>
</evidence>
<dbReference type="Proteomes" id="UP000326924">
    <property type="component" value="Unassembled WGS sequence"/>
</dbReference>
<reference evidence="1 2" key="1">
    <citation type="submission" date="2019-09" db="EMBL/GenBank/DDBJ databases">
        <title>Draft genome of the ectomycorrhizal ascomycete Sphaerosporella brunnea.</title>
        <authorList>
            <consortium name="DOE Joint Genome Institute"/>
            <person name="Benucci G.M."/>
            <person name="Marozzi G."/>
            <person name="Antonielli L."/>
            <person name="Sanchez S."/>
            <person name="Marco P."/>
            <person name="Wang X."/>
            <person name="Falini L.B."/>
            <person name="Barry K."/>
            <person name="Haridas S."/>
            <person name="Lipzen A."/>
            <person name="Labutti K."/>
            <person name="Grigoriev I.V."/>
            <person name="Murat C."/>
            <person name="Martin F."/>
            <person name="Albertini E."/>
            <person name="Donnini D."/>
            <person name="Bonito G."/>
        </authorList>
    </citation>
    <scope>NUCLEOTIDE SEQUENCE [LARGE SCALE GENOMIC DNA]</scope>
    <source>
        <strain evidence="1 2">Sb_GMNB300</strain>
    </source>
</reference>
<gene>
    <name evidence="1" type="ORF">FN846DRAFT_978979</name>
</gene>
<accession>A0A5J5EDZ1</accession>
<comment type="caution">
    <text evidence="1">The sequence shown here is derived from an EMBL/GenBank/DDBJ whole genome shotgun (WGS) entry which is preliminary data.</text>
</comment>
<protein>
    <submittedName>
        <fullName evidence="1">Uncharacterized protein</fullName>
    </submittedName>
</protein>
<dbReference type="AlphaFoldDB" id="A0A5J5EDZ1"/>
<dbReference type="EMBL" id="VXIS01000443">
    <property type="protein sequence ID" value="KAA8893441.1"/>
    <property type="molecule type" value="Genomic_DNA"/>
</dbReference>
<name>A0A5J5EDZ1_9PEZI</name>
<sequence length="189" mass="20382">MRWTAQKSCPLAATIVPAASSLLATGKGTIEVGMKEKRRRNRARIVMASDYARSEDVTLSSVSSQSSSLSSSCGGGPLRRTTAKNFSFHLLKALRNLRTIMTGPPAHPSLDAAETLRPKGEDCNGTRLCQIGGRDTLISVLPVFFVIFIVRERIPPQNHGQKLLGPPAERTSEPLFLPVSIAVGAPVQY</sequence>
<proteinExistence type="predicted"/>
<keyword evidence="2" id="KW-1185">Reference proteome</keyword>
<organism evidence="1 2">
    <name type="scientific">Sphaerosporella brunnea</name>
    <dbReference type="NCBI Taxonomy" id="1250544"/>
    <lineage>
        <taxon>Eukaryota</taxon>
        <taxon>Fungi</taxon>
        <taxon>Dikarya</taxon>
        <taxon>Ascomycota</taxon>
        <taxon>Pezizomycotina</taxon>
        <taxon>Pezizomycetes</taxon>
        <taxon>Pezizales</taxon>
        <taxon>Pyronemataceae</taxon>
        <taxon>Sphaerosporella</taxon>
    </lineage>
</organism>